<dbReference type="STRING" id="460265.Mnod_4356"/>
<organism evidence="1 2">
    <name type="scientific">Methylobacterium nodulans (strain LMG 21967 / CNCM I-2342 / ORS 2060)</name>
    <dbReference type="NCBI Taxonomy" id="460265"/>
    <lineage>
        <taxon>Bacteria</taxon>
        <taxon>Pseudomonadati</taxon>
        <taxon>Pseudomonadota</taxon>
        <taxon>Alphaproteobacteria</taxon>
        <taxon>Hyphomicrobiales</taxon>
        <taxon>Methylobacteriaceae</taxon>
        <taxon>Methylobacterium</taxon>
    </lineage>
</organism>
<evidence type="ECO:0000313" key="1">
    <source>
        <dbReference type="EMBL" id="ACL59227.1"/>
    </source>
</evidence>
<dbReference type="EMBL" id="CP001349">
    <property type="protein sequence ID" value="ACL59227.1"/>
    <property type="molecule type" value="Genomic_DNA"/>
</dbReference>
<dbReference type="PANTHER" id="PTHR36453:SF1">
    <property type="entry name" value="RIGHT HANDED BETA HELIX DOMAIN-CONTAINING PROTEIN"/>
    <property type="match status" value="1"/>
</dbReference>
<protein>
    <submittedName>
        <fullName evidence="1">Uncharacterized protein</fullName>
    </submittedName>
</protein>
<dbReference type="InterPro" id="IPR012334">
    <property type="entry name" value="Pectin_lyas_fold"/>
</dbReference>
<name>B8IAG4_METNO</name>
<reference evidence="1 2" key="1">
    <citation type="submission" date="2009-01" db="EMBL/GenBank/DDBJ databases">
        <title>Complete sequence of chromosome of Methylobacterium nodulans ORS 2060.</title>
        <authorList>
            <consortium name="US DOE Joint Genome Institute"/>
            <person name="Lucas S."/>
            <person name="Copeland A."/>
            <person name="Lapidus A."/>
            <person name="Glavina del Rio T."/>
            <person name="Dalin E."/>
            <person name="Tice H."/>
            <person name="Bruce D."/>
            <person name="Goodwin L."/>
            <person name="Pitluck S."/>
            <person name="Sims D."/>
            <person name="Brettin T."/>
            <person name="Detter J.C."/>
            <person name="Han C."/>
            <person name="Larimer F."/>
            <person name="Land M."/>
            <person name="Hauser L."/>
            <person name="Kyrpides N."/>
            <person name="Ivanova N."/>
            <person name="Marx C.J."/>
            <person name="Richardson P."/>
        </authorList>
    </citation>
    <scope>NUCLEOTIDE SEQUENCE [LARGE SCALE GENOMIC DNA]</scope>
    <source>
        <strain evidence="2">LMG 21967 / CNCM I-2342 / ORS 2060</strain>
    </source>
</reference>
<dbReference type="Gene3D" id="2.160.20.10">
    <property type="entry name" value="Single-stranded right-handed beta-helix, Pectin lyase-like"/>
    <property type="match status" value="1"/>
</dbReference>
<evidence type="ECO:0000313" key="2">
    <source>
        <dbReference type="Proteomes" id="UP000008207"/>
    </source>
</evidence>
<dbReference type="PANTHER" id="PTHR36453">
    <property type="entry name" value="SECRETED PROTEIN-RELATED"/>
    <property type="match status" value="1"/>
</dbReference>
<dbReference type="OrthoDB" id="9760240at2"/>
<dbReference type="RefSeq" id="WP_015930868.1">
    <property type="nucleotide sequence ID" value="NC_011894.1"/>
</dbReference>
<dbReference type="AlphaFoldDB" id="B8IAG4"/>
<dbReference type="InterPro" id="IPR011050">
    <property type="entry name" value="Pectin_lyase_fold/virulence"/>
</dbReference>
<gene>
    <name evidence="1" type="ordered locus">Mnod_4356</name>
</gene>
<dbReference type="SUPFAM" id="SSF51126">
    <property type="entry name" value="Pectin lyase-like"/>
    <property type="match status" value="1"/>
</dbReference>
<dbReference type="KEGG" id="mno:Mnod_4356"/>
<sequence length="688" mass="74598">MEGIPACGASGRSRVAHRSRLSALCRSAALIGLLAGAGEARELQPAFLRVAPTGATPGLSAQDRFATLEDALARAAELRRRGEAGPIVIALEPGLHRVARAVRIGPEHSGTRDGPLVIRGAADGTSRLTGSLPLQSVPVPADLRDRVPEVAREAVRAYRLPETLAREPRFRQPNRLGDRSPHVMEVFDRTGALRPARWPNDGYAKVQPVERFGLPAFVFEDAPGRPWEHEPDLWAEGFWRWDWLQETIPVGQVEPRRGVLALAKAPYEGVKAGARAALVHALSELDEAGEWWRDRQRGLLLAWPPAGAPELEASVAESLILADRARHVRIETLRLDRARGDLVVVKGGEDVVIRHSDLGWAAGRAAVFEDVAGGGLEGCTIHDIGATAVRLAGGDRVDLLPGGLFLRDSRVTRFARLSPTQNPAVDVDGVGVQVVGNYIHDAIGYAVHLRGNDHLVSRNEVARLLRGVSDSGAIYAGRDWTARGSAIQENYIHDIEPAPGFEVKGVYLDDMASGLSVKRNLFVAVQKPVFIGGGSDNTVSENVFVSSSPAVSLDSRGETWMAEAVTDPHSEIRAAYAAVPVASARWRERYPGLATLLSGEPKVARNNTIVDNICLNSRELVFEQAGDPRRQIILFNTILSVPGLVLPAGREPETLARLFADRKVPLRMDLAGMRRDILPESPFRAISR</sequence>
<accession>B8IAG4</accession>
<proteinExistence type="predicted"/>
<keyword evidence="2" id="KW-1185">Reference proteome</keyword>
<dbReference type="eggNOG" id="COG3420">
    <property type="taxonomic scope" value="Bacteria"/>
</dbReference>
<dbReference type="HOGENOM" id="CLU_013461_0_0_5"/>
<dbReference type="Proteomes" id="UP000008207">
    <property type="component" value="Chromosome"/>
</dbReference>